<name>A0A9X3MTL9_9ACTN</name>
<gene>
    <name evidence="2" type="ORF">OM076_04285</name>
</gene>
<keyword evidence="3" id="KW-1185">Reference proteome</keyword>
<protein>
    <submittedName>
        <fullName evidence="2">Uncharacterized protein</fullName>
    </submittedName>
</protein>
<accession>A0A9X3MTL9</accession>
<feature type="region of interest" description="Disordered" evidence="1">
    <location>
        <begin position="24"/>
        <end position="45"/>
    </location>
</feature>
<feature type="compositionally biased region" description="Basic and acidic residues" evidence="1">
    <location>
        <begin position="131"/>
        <end position="140"/>
    </location>
</feature>
<sequence length="233" mass="24047">MRVDTSLLQGITAANQATQVSTASLKSSGTTTSFSSQLKAATEKETTKAVPGTNYAEILTGPRAGLYLNTGGGPRDGEAFVLVKHDGKEDHIYGTGDDRKVISVGGSSSSDSSDTSTDTSSTAGSTSEKAPSSEKTKPIEGRAYADITAGPRKDLYLNTSGNARDGKTFVLVKKEDREYHIYGTGKNREVFGVKIPTAAPSTDSTTSTAPTSDSTAATGDTTTGSLVTSNPTS</sequence>
<comment type="caution">
    <text evidence="2">The sequence shown here is derived from an EMBL/GenBank/DDBJ whole genome shotgun (WGS) entry which is preliminary data.</text>
</comment>
<organism evidence="2 3">
    <name type="scientific">Solirubrobacter ginsenosidimutans</name>
    <dbReference type="NCBI Taxonomy" id="490573"/>
    <lineage>
        <taxon>Bacteria</taxon>
        <taxon>Bacillati</taxon>
        <taxon>Actinomycetota</taxon>
        <taxon>Thermoleophilia</taxon>
        <taxon>Solirubrobacterales</taxon>
        <taxon>Solirubrobacteraceae</taxon>
        <taxon>Solirubrobacter</taxon>
    </lineage>
</organism>
<feature type="region of interest" description="Disordered" evidence="1">
    <location>
        <begin position="197"/>
        <end position="233"/>
    </location>
</feature>
<proteinExistence type="predicted"/>
<dbReference type="AlphaFoldDB" id="A0A9X3MTL9"/>
<feature type="compositionally biased region" description="Low complexity" evidence="1">
    <location>
        <begin position="103"/>
        <end position="127"/>
    </location>
</feature>
<evidence type="ECO:0000313" key="3">
    <source>
        <dbReference type="Proteomes" id="UP001149140"/>
    </source>
</evidence>
<evidence type="ECO:0000313" key="2">
    <source>
        <dbReference type="EMBL" id="MDA0159473.1"/>
    </source>
</evidence>
<feature type="compositionally biased region" description="Polar residues" evidence="1">
    <location>
        <begin position="24"/>
        <end position="39"/>
    </location>
</feature>
<feature type="compositionally biased region" description="Low complexity" evidence="1">
    <location>
        <begin position="197"/>
        <end position="225"/>
    </location>
</feature>
<evidence type="ECO:0000256" key="1">
    <source>
        <dbReference type="SAM" id="MobiDB-lite"/>
    </source>
</evidence>
<feature type="region of interest" description="Disordered" evidence="1">
    <location>
        <begin position="93"/>
        <end position="146"/>
    </location>
</feature>
<dbReference type="Proteomes" id="UP001149140">
    <property type="component" value="Unassembled WGS sequence"/>
</dbReference>
<reference evidence="2" key="1">
    <citation type="submission" date="2022-10" db="EMBL/GenBank/DDBJ databases">
        <title>The WGS of Solirubrobacter ginsenosidimutans DSM 21036.</title>
        <authorList>
            <person name="Jiang Z."/>
        </authorList>
    </citation>
    <scope>NUCLEOTIDE SEQUENCE</scope>
    <source>
        <strain evidence="2">DSM 21036</strain>
    </source>
</reference>
<dbReference type="EMBL" id="JAPDOD010000002">
    <property type="protein sequence ID" value="MDA0159473.1"/>
    <property type="molecule type" value="Genomic_DNA"/>
</dbReference>